<feature type="compositionally biased region" description="Polar residues" evidence="1">
    <location>
        <begin position="528"/>
        <end position="537"/>
    </location>
</feature>
<feature type="transmembrane region" description="Helical" evidence="2">
    <location>
        <begin position="1258"/>
        <end position="1281"/>
    </location>
</feature>
<evidence type="ECO:0000313" key="5">
    <source>
        <dbReference type="EMBL" id="KAJ8042939.1"/>
    </source>
</evidence>
<comment type="caution">
    <text evidence="5">The sequence shown here is derived from an EMBL/GenBank/DDBJ whole genome shotgun (WGS) entry which is preliminary data.</text>
</comment>
<feature type="transmembrane region" description="Helical" evidence="2">
    <location>
        <begin position="1400"/>
        <end position="1419"/>
    </location>
</feature>
<dbReference type="OrthoDB" id="427518at2759"/>
<evidence type="ECO:0000256" key="2">
    <source>
        <dbReference type="SAM" id="Phobius"/>
    </source>
</evidence>
<dbReference type="SUPFAM" id="SSF48726">
    <property type="entry name" value="Immunoglobulin"/>
    <property type="match status" value="2"/>
</dbReference>
<feature type="region of interest" description="Disordered" evidence="1">
    <location>
        <begin position="521"/>
        <end position="601"/>
    </location>
</feature>
<dbReference type="CDD" id="cd00096">
    <property type="entry name" value="Ig"/>
    <property type="match status" value="1"/>
</dbReference>
<dbReference type="Proteomes" id="UP001152320">
    <property type="component" value="Chromosome 4"/>
</dbReference>
<dbReference type="InterPro" id="IPR003599">
    <property type="entry name" value="Ig_sub"/>
</dbReference>
<keyword evidence="2" id="KW-1133">Transmembrane helix</keyword>
<gene>
    <name evidence="5" type="ORF">HOLleu_09831</name>
</gene>
<feature type="compositionally biased region" description="Basic and acidic residues" evidence="1">
    <location>
        <begin position="538"/>
        <end position="583"/>
    </location>
</feature>
<feature type="transmembrane region" description="Helical" evidence="2">
    <location>
        <begin position="1373"/>
        <end position="1394"/>
    </location>
</feature>
<feature type="chain" id="PRO_5040421194" description="Ig-like domain-containing protein" evidence="3">
    <location>
        <begin position="28"/>
        <end position="1660"/>
    </location>
</feature>
<dbReference type="PROSITE" id="PS50835">
    <property type="entry name" value="IG_LIKE"/>
    <property type="match status" value="1"/>
</dbReference>
<feature type="transmembrane region" description="Helical" evidence="2">
    <location>
        <begin position="473"/>
        <end position="496"/>
    </location>
</feature>
<evidence type="ECO:0000256" key="1">
    <source>
        <dbReference type="SAM" id="MobiDB-lite"/>
    </source>
</evidence>
<accession>A0A9Q1CE10</accession>
<evidence type="ECO:0000259" key="4">
    <source>
        <dbReference type="PROSITE" id="PS50835"/>
    </source>
</evidence>
<reference evidence="5" key="1">
    <citation type="submission" date="2021-10" db="EMBL/GenBank/DDBJ databases">
        <title>Tropical sea cucumber genome reveals ecological adaptation and Cuvierian tubules defense mechanism.</title>
        <authorList>
            <person name="Chen T."/>
        </authorList>
    </citation>
    <scope>NUCLEOTIDE SEQUENCE</scope>
    <source>
        <strain evidence="5">Nanhai2018</strain>
        <tissue evidence="5">Muscle</tissue>
    </source>
</reference>
<dbReference type="SMART" id="SM00409">
    <property type="entry name" value="IG"/>
    <property type="match status" value="3"/>
</dbReference>
<name>A0A9Q1CE10_HOLLE</name>
<feature type="transmembrane region" description="Helical" evidence="2">
    <location>
        <begin position="634"/>
        <end position="663"/>
    </location>
</feature>
<dbReference type="InterPro" id="IPR036179">
    <property type="entry name" value="Ig-like_dom_sf"/>
</dbReference>
<feature type="domain" description="Ig-like" evidence="4">
    <location>
        <begin position="922"/>
        <end position="1136"/>
    </location>
</feature>
<protein>
    <recommendedName>
        <fullName evidence="4">Ig-like domain-containing protein</fullName>
    </recommendedName>
</protein>
<keyword evidence="3" id="KW-0732">Signal</keyword>
<keyword evidence="6" id="KW-1185">Reference proteome</keyword>
<dbReference type="InterPro" id="IPR007110">
    <property type="entry name" value="Ig-like_dom"/>
</dbReference>
<dbReference type="PANTHER" id="PTHR45889">
    <property type="entry name" value="IG-LIKE DOMAIN-CONTAINING PROTEIN"/>
    <property type="match status" value="1"/>
</dbReference>
<dbReference type="PANTHER" id="PTHR45889:SF8">
    <property type="entry name" value="IG-LIKE DOMAIN-CONTAINING PROTEIN"/>
    <property type="match status" value="1"/>
</dbReference>
<sequence length="1660" mass="184956">MATSLVLCMPTAIISLLIGLSVTNVSATCTSPQYAEYGHRGIIECNFQAGFTGVYWYLQVKSGYEIVIRLEKQEDGSVVRSGDGYSEEKFDILSNGSLIISNISSFHNQTFKVVHVDENLRVEEVYVELLATILPDSKFPVISVCNKTNLCLVEEIDSGILTCSYNHSKPPVELAWYRLSHEGTEALKGETIITEDGEWTFSSVSKTNISNHINGPLIAFSCRASSPAINSHFLESIVIIDTTKQPWPSLQGNVKEEKYFLINYEADVPCIDVTIPRIFVWKELQRNSSEILGFAANGNIPIVSNRTTRWTISHDGALIFSKANFKDEGLYSCTFLDGTKYVSNLEQVKVSVLPQPPSIIVNDCPLDKEKCEILMRDPSSPLNISCHLNGVYPNVTLNMETFGSDFRSISQTTYPAGKGNLYNATITKELLPIDCSTSLNLTCYISKPDSLKLVPEKFILVLSEECKKTESKVAAVVIPIVIITLICSVTAVAFFYRNHWNNFCRKKQVEDGNMESNNVKMEQPAVSEETNNTTSNVAEHDESENSKREHEASVAGSEKDASQNSHVKENAETENSERQHDSNGSETEEEDAETESYPVNYKDSKEVFDQHAIKIVRENPVNIQLERMGTMAKLVAGTAAVAITFLTFGFAAVLVLAGAAIGLTGVRIGLSSKELFEEPSKWQEVKPAFLNLIELLKNIAQAIAITCTAHETLENIRNDSAIVDEGTLKDTHDNIQKIIHKHERIQYLKQTDMIKQFREMKEDTKQLLNIIKISFSFTSFKLEEKVNIAMESPFNTFGDDALTRLDNYDVSATCASPQYAEYGHRGIIECNFMSGFTGVFWYLHVKPGYQIVIRLEKQEDGSVFRSGDGYTEGKFDIFSNGSLIITNISSFHNQTFKVVHLDENLRVKELYVELLTTILPDPKFPVISVCNKTNLCLVEEIDSGTLTCSYNHSKPPVQLAWYRISHEGTDALNGETIITKDGEWTFSSVSKTNISNHINGPLIAFLCRASSPAIKSHFLESIVIMDTTKQPWPSLEGNVKEERYFLINSEAGVPCIDIIIPRIFVWKELQRNASEILGFAANGNIRIVSNTTTRRTISHDGSLTFLKAKFEDEGLYSCTLLDGNKYVSNLEQVKVSVLAQPPIIIVNDCPLDKQKCEILVRDPSSPLNISCYLNGIYPNVTLNMETFGSDLRSISQTTYPAGRGNLYNATITKELPPIDCSTLINLTCYISRPVSFKLVPQKFILVLSEECKKTESKVAAVIIPIVIITLTICCVIVVFLFHRNNFCRQKGEDGNVKSSATGKEAVPLLGISESIRSELVGERKQDLLCLLNKTLTLIMSYPMNYKNSKEVFDKDTIKIVRDNPVNIQLKKDVGTLATVAGGAAAVAGAVFAFVFFPFGAVLAIAGAAVGLTGYGVGLSSKQLFEDPSKWQKVQPVFLSLNELLTSIVQTIAIACTAHETTENIRNDRVFVDESTVKDTHDNIQKIINKHQTNQYLKQTDLNKQFREIKEDIEELLNIIQRSYSFKSFHLGKKVNDAMESPFKNFGEDALTRLDNYGDVEETSSFVNFIRIFLIGDEKGNLHTTRFLENTARANENITKITTGIAAAGIVLKAAEEEKDIKFLGTDLEKLLGQKEEHTVALTDTVNLMERMNAVFAKLNK</sequence>
<keyword evidence="2" id="KW-0472">Membrane</keyword>
<evidence type="ECO:0000313" key="6">
    <source>
        <dbReference type="Proteomes" id="UP001152320"/>
    </source>
</evidence>
<proteinExistence type="predicted"/>
<evidence type="ECO:0000256" key="3">
    <source>
        <dbReference type="SAM" id="SignalP"/>
    </source>
</evidence>
<dbReference type="Gene3D" id="2.60.40.10">
    <property type="entry name" value="Immunoglobulins"/>
    <property type="match status" value="2"/>
</dbReference>
<dbReference type="EMBL" id="JAIZAY010000004">
    <property type="protein sequence ID" value="KAJ8042939.1"/>
    <property type="molecule type" value="Genomic_DNA"/>
</dbReference>
<dbReference type="InterPro" id="IPR013783">
    <property type="entry name" value="Ig-like_fold"/>
</dbReference>
<feature type="signal peptide" evidence="3">
    <location>
        <begin position="1"/>
        <end position="27"/>
    </location>
</feature>
<organism evidence="5 6">
    <name type="scientific">Holothuria leucospilota</name>
    <name type="common">Black long sea cucumber</name>
    <name type="synonym">Mertensiothuria leucospilota</name>
    <dbReference type="NCBI Taxonomy" id="206669"/>
    <lineage>
        <taxon>Eukaryota</taxon>
        <taxon>Metazoa</taxon>
        <taxon>Echinodermata</taxon>
        <taxon>Eleutherozoa</taxon>
        <taxon>Echinozoa</taxon>
        <taxon>Holothuroidea</taxon>
        <taxon>Aspidochirotacea</taxon>
        <taxon>Aspidochirotida</taxon>
        <taxon>Holothuriidae</taxon>
        <taxon>Holothuria</taxon>
    </lineage>
</organism>
<keyword evidence="2" id="KW-0812">Transmembrane</keyword>